<sequence length="195" mass="23157">MLNIPKSTLATWFSELNWSQEIKKELTRKANYIAKKRLCIINKARRESWERWREQARIQARKNFVKLKNNPLFIAGVMLYWGEGDSKIENSIVRLSNTNPQLIKMFSLFLQKTCGVPKEKIKIALILYPDLNEGKCHQFWSQVTNIPSTQFRKTQYIKGRHPTKRLTNGICMVNVSSRELKEKIFVWIEKFYKLF</sequence>
<comment type="caution">
    <text evidence="1">The sequence shown here is derived from an EMBL/GenBank/DDBJ whole genome shotgun (WGS) entry which is preliminary data.</text>
</comment>
<protein>
    <submittedName>
        <fullName evidence="1">Uncharacterized protein</fullName>
    </submittedName>
</protein>
<reference evidence="1 2" key="1">
    <citation type="submission" date="2017-09" db="EMBL/GenBank/DDBJ databases">
        <title>Depth-based differentiation of microbial function through sediment-hosted aquifers and enrichment of novel symbionts in the deep terrestrial subsurface.</title>
        <authorList>
            <person name="Probst A.J."/>
            <person name="Ladd B."/>
            <person name="Jarett J.K."/>
            <person name="Geller-Mcgrath D.E."/>
            <person name="Sieber C.M."/>
            <person name="Emerson J.B."/>
            <person name="Anantharaman K."/>
            <person name="Thomas B.C."/>
            <person name="Malmstrom R."/>
            <person name="Stieglmeier M."/>
            <person name="Klingl A."/>
            <person name="Woyke T."/>
            <person name="Ryan C.M."/>
            <person name="Banfield J.F."/>
        </authorList>
    </citation>
    <scope>NUCLEOTIDE SEQUENCE [LARGE SCALE GENOMIC DNA]</scope>
    <source>
        <strain evidence="1">CG_4_10_14_0_8_um_filter_42_10</strain>
    </source>
</reference>
<evidence type="ECO:0000313" key="2">
    <source>
        <dbReference type="Proteomes" id="UP000230779"/>
    </source>
</evidence>
<name>A0A2M7RJ23_9BACT</name>
<dbReference type="EMBL" id="PFMD01000029">
    <property type="protein sequence ID" value="PIY96753.1"/>
    <property type="molecule type" value="Genomic_DNA"/>
</dbReference>
<proteinExistence type="predicted"/>
<dbReference type="AlphaFoldDB" id="A0A2M7RJ23"/>
<accession>A0A2M7RJ23</accession>
<dbReference type="Proteomes" id="UP000230779">
    <property type="component" value="Unassembled WGS sequence"/>
</dbReference>
<evidence type="ECO:0000313" key="1">
    <source>
        <dbReference type="EMBL" id="PIY96753.1"/>
    </source>
</evidence>
<gene>
    <name evidence="1" type="ORF">COY66_03120</name>
</gene>
<organism evidence="1 2">
    <name type="scientific">Candidatus Kerfeldbacteria bacterium CG_4_10_14_0_8_um_filter_42_10</name>
    <dbReference type="NCBI Taxonomy" id="2014248"/>
    <lineage>
        <taxon>Bacteria</taxon>
        <taxon>Candidatus Kerfeldiibacteriota</taxon>
    </lineage>
</organism>